<accession>A0A8K0DAS9</accession>
<evidence type="ECO:0000256" key="1">
    <source>
        <dbReference type="SAM" id="MobiDB-lite"/>
    </source>
</evidence>
<dbReference type="EMBL" id="VTPC01002356">
    <property type="protein sequence ID" value="KAF2900152.1"/>
    <property type="molecule type" value="Genomic_DNA"/>
</dbReference>
<feature type="compositionally biased region" description="Polar residues" evidence="1">
    <location>
        <begin position="10"/>
        <end position="28"/>
    </location>
</feature>
<sequence>GNLEERRYSSKPTDSVASTDVGTTSDQPKNPMEFFELIWTDELLNHIKAQTIQYATEINANSLFQISINEIRVSKKPVIEYLNKEFIEYTPPNENVTVDETIILYYRHHCYKQRIQENPKGLDLNFDLWTFFLRLSNLIREKVLASRRPWSTGIGSSYIC</sequence>
<evidence type="ECO:0008006" key="4">
    <source>
        <dbReference type="Google" id="ProtNLM"/>
    </source>
</evidence>
<gene>
    <name evidence="2" type="ORF">ILUMI_06036</name>
</gene>
<feature type="non-terminal residue" evidence="2">
    <location>
        <position position="1"/>
    </location>
</feature>
<evidence type="ECO:0000313" key="2">
    <source>
        <dbReference type="EMBL" id="KAF2900152.1"/>
    </source>
</evidence>
<organism evidence="2 3">
    <name type="scientific">Ignelater luminosus</name>
    <name type="common">Cucubano</name>
    <name type="synonym">Pyrophorus luminosus</name>
    <dbReference type="NCBI Taxonomy" id="2038154"/>
    <lineage>
        <taxon>Eukaryota</taxon>
        <taxon>Metazoa</taxon>
        <taxon>Ecdysozoa</taxon>
        <taxon>Arthropoda</taxon>
        <taxon>Hexapoda</taxon>
        <taxon>Insecta</taxon>
        <taxon>Pterygota</taxon>
        <taxon>Neoptera</taxon>
        <taxon>Endopterygota</taxon>
        <taxon>Coleoptera</taxon>
        <taxon>Polyphaga</taxon>
        <taxon>Elateriformia</taxon>
        <taxon>Elateroidea</taxon>
        <taxon>Elateridae</taxon>
        <taxon>Agrypninae</taxon>
        <taxon>Pyrophorini</taxon>
        <taxon>Ignelater</taxon>
    </lineage>
</organism>
<protein>
    <recommendedName>
        <fullName evidence="4">PiggyBac transposable element-derived protein domain-containing protein</fullName>
    </recommendedName>
</protein>
<proteinExistence type="predicted"/>
<name>A0A8K0DAS9_IGNLU</name>
<feature type="region of interest" description="Disordered" evidence="1">
    <location>
        <begin position="1"/>
        <end position="28"/>
    </location>
</feature>
<keyword evidence="3" id="KW-1185">Reference proteome</keyword>
<dbReference type="Proteomes" id="UP000801492">
    <property type="component" value="Unassembled WGS sequence"/>
</dbReference>
<reference evidence="2" key="1">
    <citation type="submission" date="2019-08" db="EMBL/GenBank/DDBJ databases">
        <title>The genome of the North American firefly Photinus pyralis.</title>
        <authorList>
            <consortium name="Photinus pyralis genome working group"/>
            <person name="Fallon T.R."/>
            <person name="Sander Lower S.E."/>
            <person name="Weng J.-K."/>
        </authorList>
    </citation>
    <scope>NUCLEOTIDE SEQUENCE</scope>
    <source>
        <strain evidence="2">TRF0915ILg1</strain>
        <tissue evidence="2">Whole body</tissue>
    </source>
</reference>
<dbReference type="AlphaFoldDB" id="A0A8K0DAS9"/>
<comment type="caution">
    <text evidence="2">The sequence shown here is derived from an EMBL/GenBank/DDBJ whole genome shotgun (WGS) entry which is preliminary data.</text>
</comment>
<evidence type="ECO:0000313" key="3">
    <source>
        <dbReference type="Proteomes" id="UP000801492"/>
    </source>
</evidence>